<reference evidence="1" key="1">
    <citation type="journal article" date="2020" name="Nature">
        <title>Giant virus diversity and host interactions through global metagenomics.</title>
        <authorList>
            <person name="Schulz F."/>
            <person name="Roux S."/>
            <person name="Paez-Espino D."/>
            <person name="Jungbluth S."/>
            <person name="Walsh D.A."/>
            <person name="Denef V.J."/>
            <person name="McMahon K.D."/>
            <person name="Konstantinidis K.T."/>
            <person name="Eloe-Fadrosh E.A."/>
            <person name="Kyrpides N.C."/>
            <person name="Woyke T."/>
        </authorList>
    </citation>
    <scope>NUCLEOTIDE SEQUENCE</scope>
    <source>
        <strain evidence="1">GVMAG-M-3300009422-16</strain>
    </source>
</reference>
<dbReference type="Pfam" id="PF01075">
    <property type="entry name" value="Glyco_transf_9"/>
    <property type="match status" value="1"/>
</dbReference>
<evidence type="ECO:0000313" key="1">
    <source>
        <dbReference type="EMBL" id="QHS86654.1"/>
    </source>
</evidence>
<protein>
    <recommendedName>
        <fullName evidence="2">Glycosyltransferase</fullName>
    </recommendedName>
</protein>
<organism evidence="1">
    <name type="scientific">viral metagenome</name>
    <dbReference type="NCBI Taxonomy" id="1070528"/>
    <lineage>
        <taxon>unclassified sequences</taxon>
        <taxon>metagenomes</taxon>
        <taxon>organismal metagenomes</taxon>
    </lineage>
</organism>
<evidence type="ECO:0008006" key="2">
    <source>
        <dbReference type="Google" id="ProtNLM"/>
    </source>
</evidence>
<dbReference type="EMBL" id="MN739059">
    <property type="protein sequence ID" value="QHS86654.1"/>
    <property type="molecule type" value="Genomic_DNA"/>
</dbReference>
<sequence>MISDIDRLKIEKIYYDQVNDSDYSRNKALILIATKIGINYKDIETAHNYLKKVILTPTTDFKEYVYLGGIYMHLGLLEKSWKYYKYRTRHSDYDNINKYFDPTKEWNRENIKGKTLYILAEQGIGDCIMWARYMPLIKDANIKILVTTNYWKKIIPLLDYILSITAGANNQLIITDTVEEYDYWIYLADLTYIFNIHFKNWLPFYTYIKPKNEYVQIWKERLKDYKIQNKLIGINCTGIQKATDTRRIDLDDLSPVLDMENVSFINLNIDSYMVHKHVIKLKYKLDEKEAFIDTAAIMKHLDLFITVDTSLVHLAGAMNIPTILLCIKDSEWRWFNSEKCHWYPSVKIFKQKRTGDWSGLYEFIETEIKKL</sequence>
<dbReference type="Gene3D" id="3.40.50.2000">
    <property type="entry name" value="Glycogen Phosphorylase B"/>
    <property type="match status" value="1"/>
</dbReference>
<dbReference type="InterPro" id="IPR002201">
    <property type="entry name" value="Glyco_trans_9"/>
</dbReference>
<dbReference type="AlphaFoldDB" id="A0A6C0B4D0"/>
<name>A0A6C0B4D0_9ZZZZ</name>
<proteinExistence type="predicted"/>
<dbReference type="GO" id="GO:0016757">
    <property type="term" value="F:glycosyltransferase activity"/>
    <property type="evidence" value="ECO:0007669"/>
    <property type="project" value="InterPro"/>
</dbReference>
<accession>A0A6C0B4D0</accession>
<dbReference type="SUPFAM" id="SSF53756">
    <property type="entry name" value="UDP-Glycosyltransferase/glycogen phosphorylase"/>
    <property type="match status" value="1"/>
</dbReference>